<comment type="caution">
    <text evidence="1">The sequence shown here is derived from an EMBL/GenBank/DDBJ whole genome shotgun (WGS) entry which is preliminary data.</text>
</comment>
<gene>
    <name evidence="1" type="ORF">Taro_033610</name>
</gene>
<name>A0A843VVQ4_COLES</name>
<dbReference type="Proteomes" id="UP000652761">
    <property type="component" value="Unassembled WGS sequence"/>
</dbReference>
<evidence type="ECO:0000313" key="2">
    <source>
        <dbReference type="Proteomes" id="UP000652761"/>
    </source>
</evidence>
<protein>
    <submittedName>
        <fullName evidence="1">Uncharacterized protein</fullName>
    </submittedName>
</protein>
<proteinExistence type="predicted"/>
<dbReference type="EMBL" id="NMUH01002577">
    <property type="protein sequence ID" value="MQM00869.1"/>
    <property type="molecule type" value="Genomic_DNA"/>
</dbReference>
<keyword evidence="2" id="KW-1185">Reference proteome</keyword>
<reference evidence="1" key="1">
    <citation type="submission" date="2017-07" db="EMBL/GenBank/DDBJ databases">
        <title>Taro Niue Genome Assembly and Annotation.</title>
        <authorList>
            <person name="Atibalentja N."/>
            <person name="Keating K."/>
            <person name="Fields C.J."/>
        </authorList>
    </citation>
    <scope>NUCLEOTIDE SEQUENCE</scope>
    <source>
        <strain evidence="1">Niue_2</strain>
        <tissue evidence="1">Leaf</tissue>
    </source>
</reference>
<evidence type="ECO:0000313" key="1">
    <source>
        <dbReference type="EMBL" id="MQM00869.1"/>
    </source>
</evidence>
<sequence>MELEGGMPKTTHARPPARRVGLDRRCACEKSLAVSLELSICNAMHTIGKSLFAGCFLPSPSTQSSPSLLAVDVPRLPFRHRLPRTPCCRCPEMDAESVISDSDSDTLAALTTSDRVA</sequence>
<accession>A0A843VVQ4</accession>
<dbReference type="AlphaFoldDB" id="A0A843VVQ4"/>
<organism evidence="1 2">
    <name type="scientific">Colocasia esculenta</name>
    <name type="common">Wild taro</name>
    <name type="synonym">Arum esculentum</name>
    <dbReference type="NCBI Taxonomy" id="4460"/>
    <lineage>
        <taxon>Eukaryota</taxon>
        <taxon>Viridiplantae</taxon>
        <taxon>Streptophyta</taxon>
        <taxon>Embryophyta</taxon>
        <taxon>Tracheophyta</taxon>
        <taxon>Spermatophyta</taxon>
        <taxon>Magnoliopsida</taxon>
        <taxon>Liliopsida</taxon>
        <taxon>Araceae</taxon>
        <taxon>Aroideae</taxon>
        <taxon>Colocasieae</taxon>
        <taxon>Colocasia</taxon>
    </lineage>
</organism>